<sequence length="77" mass="8862">MIDFCGICKKGSLDMPHQRVGTIHLLAETFFGYNGVCALRHLVQLQQHLALRLKHLFVRALYTVDAQRDGHTWTELE</sequence>
<dbReference type="EMBL" id="VSSQ01010045">
    <property type="protein sequence ID" value="MPM43282.1"/>
    <property type="molecule type" value="Genomic_DNA"/>
</dbReference>
<protein>
    <submittedName>
        <fullName evidence="1">Uncharacterized protein</fullName>
    </submittedName>
</protein>
<accession>A0A644ZR01</accession>
<organism evidence="1">
    <name type="scientific">bioreactor metagenome</name>
    <dbReference type="NCBI Taxonomy" id="1076179"/>
    <lineage>
        <taxon>unclassified sequences</taxon>
        <taxon>metagenomes</taxon>
        <taxon>ecological metagenomes</taxon>
    </lineage>
</organism>
<dbReference type="AlphaFoldDB" id="A0A644ZR01"/>
<comment type="caution">
    <text evidence="1">The sequence shown here is derived from an EMBL/GenBank/DDBJ whole genome shotgun (WGS) entry which is preliminary data.</text>
</comment>
<proteinExistence type="predicted"/>
<gene>
    <name evidence="1" type="ORF">SDC9_89955</name>
</gene>
<reference evidence="1" key="1">
    <citation type="submission" date="2019-08" db="EMBL/GenBank/DDBJ databases">
        <authorList>
            <person name="Kucharzyk K."/>
            <person name="Murdoch R.W."/>
            <person name="Higgins S."/>
            <person name="Loffler F."/>
        </authorList>
    </citation>
    <scope>NUCLEOTIDE SEQUENCE</scope>
</reference>
<name>A0A644ZR01_9ZZZZ</name>
<evidence type="ECO:0000313" key="1">
    <source>
        <dbReference type="EMBL" id="MPM43282.1"/>
    </source>
</evidence>